<dbReference type="HOGENOM" id="CLU_236848_0_0_7"/>
<organism evidence="4 5">
    <name type="scientific">Haliangium ochraceum (strain DSM 14365 / JCM 11303 / SMP-2)</name>
    <dbReference type="NCBI Taxonomy" id="502025"/>
    <lineage>
        <taxon>Bacteria</taxon>
        <taxon>Pseudomonadati</taxon>
        <taxon>Myxococcota</taxon>
        <taxon>Polyangia</taxon>
        <taxon>Haliangiales</taxon>
        <taxon>Kofleriaceae</taxon>
        <taxon>Haliangium</taxon>
    </lineage>
</organism>
<feature type="compositionally biased region" description="Pro residues" evidence="1">
    <location>
        <begin position="828"/>
        <end position="847"/>
    </location>
</feature>
<feature type="domain" description="FIST" evidence="2">
    <location>
        <begin position="482"/>
        <end position="676"/>
    </location>
</feature>
<dbReference type="Pfam" id="PF10442">
    <property type="entry name" value="FIST_C"/>
    <property type="match status" value="3"/>
</dbReference>
<dbReference type="eggNOG" id="COG0793">
    <property type="taxonomic scope" value="Bacteria"/>
</dbReference>
<dbReference type="PANTHER" id="PTHR40252:SF2">
    <property type="entry name" value="BLR0328 PROTEIN"/>
    <property type="match status" value="1"/>
</dbReference>
<feature type="domain" description="FIST" evidence="2">
    <location>
        <begin position="26"/>
        <end position="219"/>
    </location>
</feature>
<dbReference type="InterPro" id="IPR036034">
    <property type="entry name" value="PDZ_sf"/>
</dbReference>
<dbReference type="SUPFAM" id="SSF50156">
    <property type="entry name" value="PDZ domain-like"/>
    <property type="match status" value="1"/>
</dbReference>
<proteinExistence type="predicted"/>
<evidence type="ECO:0000256" key="1">
    <source>
        <dbReference type="SAM" id="MobiDB-lite"/>
    </source>
</evidence>
<feature type="compositionally biased region" description="Low complexity" evidence="1">
    <location>
        <begin position="1525"/>
        <end position="1537"/>
    </location>
</feature>
<name>D0LZC1_HALO1</name>
<dbReference type="SMART" id="SM00897">
    <property type="entry name" value="FIST"/>
    <property type="match status" value="3"/>
</dbReference>
<feature type="domain" description="FIST C-domain" evidence="3">
    <location>
        <begin position="220"/>
        <end position="372"/>
    </location>
</feature>
<feature type="domain" description="FIST C-domain" evidence="3">
    <location>
        <begin position="1123"/>
        <end position="1264"/>
    </location>
</feature>
<evidence type="ECO:0000313" key="5">
    <source>
        <dbReference type="Proteomes" id="UP000001880"/>
    </source>
</evidence>
<dbReference type="PANTHER" id="PTHR40252">
    <property type="entry name" value="BLR0328 PROTEIN"/>
    <property type="match status" value="1"/>
</dbReference>
<evidence type="ECO:0000259" key="2">
    <source>
        <dbReference type="SMART" id="SM00897"/>
    </source>
</evidence>
<dbReference type="eggNOG" id="COG3287">
    <property type="taxonomic scope" value="Bacteria"/>
</dbReference>
<feature type="domain" description="FIST C-domain" evidence="3">
    <location>
        <begin position="677"/>
        <end position="811"/>
    </location>
</feature>
<dbReference type="Proteomes" id="UP000001880">
    <property type="component" value="Chromosome"/>
</dbReference>
<dbReference type="Gene3D" id="2.30.42.10">
    <property type="match status" value="1"/>
</dbReference>
<dbReference type="InterPro" id="IPR013702">
    <property type="entry name" value="FIST_domain_N"/>
</dbReference>
<dbReference type="KEGG" id="hoh:Hoch_3884"/>
<dbReference type="Pfam" id="PF08495">
    <property type="entry name" value="FIST"/>
    <property type="match status" value="3"/>
</dbReference>
<sequence>MHLESFTYDLATRSWSVPALPHLDTASTLVLAFGSPEMVAHPKVFQLLRDVYPHSALIGCSSAGVIAGAEVHDQALSVVVARFERAKLRTAAALVRDVSGSHAAGASVARKLAGPGLRALLVFAEGLRIDGDALVEGIHSVVGDGVVVAGGLAGDDTRFERTWVCSGNRLQSGLVACVGFYGDDLVVGCGSQTGWDRFGPERGVTRADGHTLYELDDAPAADVYKRYLGERLAGLPATGMLYPLALWPADEPASVSVRPLIAADAETGALMYAGAVPEGSRAQLMRTDARRLLSSAADASLSATRQAKLERAGGAGAEDEHKTPVLAVAVSGLGRRMALGERAEEELKAARRSLPAGAVCAGFYGYGEIAPGAAGRARLQHQSMTLLLLGEPAAARPRELPRGVPVRTATAVDSEPQSLGELSLSALVQADEDHTVTGVSALEDEWPSGVLPQSSGFVEVTSFTHDLSTASWSVSPLPTLDSPRTLLLAFAPSDARSHPRIFADLRLSYPRSHIIGCSAAGEILDGQPRDHALVATVMHFAHTELASAQVSVASTREGGAAGRALARELERPDLRALLVFSSAAAVPSEHIVRGLREVLGDEVAIAGGVAAGGTRGEHAWVLAKGSLARQTVAAVGLYGDHLIVGHGGKVGWTDIGPARAVTRSQGGVLLDLDGRPALDCYREALGASKGLPGHIPVALIGDDGARRWRVVVATDDRQRSLTLAGGVPAASRVQFVRTSMAQILASAASAGAAAMESAGRTGPNALGLLVGNTVRHMALGENASKEAAVAAEACEGIRLVGCYARGGLSSLTPDESALQITVLGESPTPRPARQPAPRPAASPPRPPAAVARSAAAPMTAAAAELAVGEDTRTVAELKARVEEAHADVGSGAVPVAEEDAPPFAVASFFYDAKAKTWSLPTLPALDSPRTLVLAFGAPELASTPEVFNRLRETYRRAHVIGCSSAGEIAARGVRDHSLAVAVMRFAHTELATASVVVGDAAGSFPAGQVLAHKLNEPGLRAVVLLTEGLEISGSELLRGIQSVIDDEVVVLAGGLAGDGLRFQRTWVLCGDAVQSSLVTAVGLYGDHLSVGQGAEGGWRPRGPSAIITRSAGNVLYELDNVRALDWYRERLGPQGAKLPATGLMFPLGLDPHDDGEATLVRSLLAIDETAGSLSFAGDMPQGTRVHLLGASSTQLVGGARTAARIAAEDLEVGGGPMLGLLVSAVGRRVVLGDRAVAEVEAAAATLPEGCEAVGLYAYGAFSGFRERGSEVHNQTFSVTLLAESSEPLTKPTAAAVSASGSMAHGQGLTPARSGGQFASNTPASGVGMAVAAGSNFELSWRDVGGVRLIELAGQLNEDFDSDAVAALMRGTTVLDLAHIERVSSYGVSAWLQMLEHAAPRLKHLYMARCAEFLVGQMMRFPEMCGDAQLLSFVAPYTCDNCGNDFVHTLDCNRDADELRAAAPPSVPCSLCDAPARFDADAERYREFFAPHLGEAAPRAVRRALSPHARADSAAEDSLEERAAAERPVPAPALARSSSARTNALRGAGIGVLVTALLGACLYWLGSRPSGPGAGEDPRQVPAIARADAGSAAASDPPLAIDAARAKTPPPAWFERAVIGVGDELFVIGKSGPRESAYSAAEAAYRDAVRALLEHMVSGLRGAPAHAYLRTHLGPLGADASDAAEQRLARAVARFETQLGALATLQRVDTLADYHADEGDPAARGTSLAVRYRLPRASYEQALALYRAAETGWGMSVVTVFPLLAAELPPQGELLVVEVSPRSPAARAEIEPGDLILRAEQRYVSSLEEYAAIASGRDADDDTADADEHHPRHELELELLRDGERMVKRLKRR</sequence>
<keyword evidence="5" id="KW-1185">Reference proteome</keyword>
<evidence type="ECO:0000259" key="3">
    <source>
        <dbReference type="SMART" id="SM01204"/>
    </source>
</evidence>
<protein>
    <submittedName>
        <fullName evidence="4">Uncharacterized protein</fullName>
    </submittedName>
</protein>
<feature type="domain" description="FIST" evidence="2">
    <location>
        <begin position="927"/>
        <end position="1122"/>
    </location>
</feature>
<dbReference type="EMBL" id="CP001804">
    <property type="protein sequence ID" value="ACY16383.1"/>
    <property type="molecule type" value="Genomic_DNA"/>
</dbReference>
<feature type="region of interest" description="Disordered" evidence="1">
    <location>
        <begin position="825"/>
        <end position="848"/>
    </location>
</feature>
<dbReference type="InterPro" id="IPR019494">
    <property type="entry name" value="FIST_C"/>
</dbReference>
<dbReference type="STRING" id="502025.Hoch_3884"/>
<reference evidence="4 5" key="1">
    <citation type="journal article" date="2010" name="Stand. Genomic Sci.">
        <title>Complete genome sequence of Haliangium ochraceum type strain (SMP-2).</title>
        <authorList>
            <consortium name="US DOE Joint Genome Institute (JGI-PGF)"/>
            <person name="Ivanova N."/>
            <person name="Daum C."/>
            <person name="Lang E."/>
            <person name="Abt B."/>
            <person name="Kopitz M."/>
            <person name="Saunders E."/>
            <person name="Lapidus A."/>
            <person name="Lucas S."/>
            <person name="Glavina Del Rio T."/>
            <person name="Nolan M."/>
            <person name="Tice H."/>
            <person name="Copeland A."/>
            <person name="Cheng J.F."/>
            <person name="Chen F."/>
            <person name="Bruce D."/>
            <person name="Goodwin L."/>
            <person name="Pitluck S."/>
            <person name="Mavromatis K."/>
            <person name="Pati A."/>
            <person name="Mikhailova N."/>
            <person name="Chen A."/>
            <person name="Palaniappan K."/>
            <person name="Land M."/>
            <person name="Hauser L."/>
            <person name="Chang Y.J."/>
            <person name="Jeffries C.D."/>
            <person name="Detter J.C."/>
            <person name="Brettin T."/>
            <person name="Rohde M."/>
            <person name="Goker M."/>
            <person name="Bristow J."/>
            <person name="Markowitz V."/>
            <person name="Eisen J.A."/>
            <person name="Hugenholtz P."/>
            <person name="Kyrpides N.C."/>
            <person name="Klenk H.P."/>
        </authorList>
    </citation>
    <scope>NUCLEOTIDE SEQUENCE [LARGE SCALE GENOMIC DNA]</scope>
    <source>
        <strain evidence="5">DSM 14365 / CIP 107738 / JCM 11303 / AJ 13395 / SMP-2</strain>
    </source>
</reference>
<feature type="region of interest" description="Disordered" evidence="1">
    <location>
        <begin position="1503"/>
        <end position="1537"/>
    </location>
</feature>
<dbReference type="RefSeq" id="WP_012828982.1">
    <property type="nucleotide sequence ID" value="NC_013440.1"/>
</dbReference>
<evidence type="ECO:0000313" key="4">
    <source>
        <dbReference type="EMBL" id="ACY16383.1"/>
    </source>
</evidence>
<gene>
    <name evidence="4" type="ordered locus">Hoch_3884</name>
</gene>
<dbReference type="SMART" id="SM01204">
    <property type="entry name" value="FIST_C"/>
    <property type="match status" value="3"/>
</dbReference>
<dbReference type="OrthoDB" id="343514at2"/>
<accession>D0LZC1</accession>